<evidence type="ECO:0000256" key="9">
    <source>
        <dbReference type="ARBA" id="ARBA00047448"/>
    </source>
</evidence>
<dbReference type="GO" id="GO:0005506">
    <property type="term" value="F:iron ion binding"/>
    <property type="evidence" value="ECO:0007669"/>
    <property type="project" value="InterPro"/>
</dbReference>
<reference evidence="13" key="1">
    <citation type="submission" date="2018-08" db="EMBL/GenBank/DDBJ databases">
        <authorList>
            <person name="Grouzdev D.S."/>
            <person name="Krutkina M.S."/>
        </authorList>
    </citation>
    <scope>NUCLEOTIDE SEQUENCE [LARGE SCALE GENOMIC DNA]</scope>
    <source>
        <strain evidence="13">4-11</strain>
    </source>
</reference>
<keyword evidence="6" id="KW-0408">Iron</keyword>
<dbReference type="Proteomes" id="UP000264002">
    <property type="component" value="Unassembled WGS sequence"/>
</dbReference>
<dbReference type="Gene3D" id="2.60.40.730">
    <property type="entry name" value="SOR catalytic domain"/>
    <property type="match status" value="1"/>
</dbReference>
<keyword evidence="13" id="KW-1185">Reference proteome</keyword>
<accession>A0A372MHH2</accession>
<name>A0A372MHH2_9SPIR</name>
<dbReference type="GO" id="GO:0050605">
    <property type="term" value="F:superoxide reductase activity"/>
    <property type="evidence" value="ECO:0007669"/>
    <property type="project" value="UniProtKB-EC"/>
</dbReference>
<feature type="domain" description="Desulfoferrodoxin N-terminal" evidence="11">
    <location>
        <begin position="3"/>
        <end position="37"/>
    </location>
</feature>
<evidence type="ECO:0000256" key="8">
    <source>
        <dbReference type="ARBA" id="ARBA00031398"/>
    </source>
</evidence>
<comment type="catalytic activity">
    <reaction evidence="9">
        <text>reduced [rubredoxin] + superoxide + 2 H(+) = oxidized [rubredoxin] + H2O2</text>
        <dbReference type="Rhea" id="RHEA:21324"/>
        <dbReference type="Rhea" id="RHEA-COMP:10302"/>
        <dbReference type="Rhea" id="RHEA-COMP:10303"/>
        <dbReference type="ChEBI" id="CHEBI:15378"/>
        <dbReference type="ChEBI" id="CHEBI:16240"/>
        <dbReference type="ChEBI" id="CHEBI:18421"/>
        <dbReference type="ChEBI" id="CHEBI:29033"/>
        <dbReference type="ChEBI" id="CHEBI:29034"/>
        <dbReference type="EC" id="1.15.1.2"/>
    </reaction>
</comment>
<gene>
    <name evidence="12" type="ORF">DYP60_06045</name>
</gene>
<dbReference type="EC" id="1.15.1.2" evidence="1"/>
<evidence type="ECO:0000313" key="13">
    <source>
        <dbReference type="Proteomes" id="UP000264002"/>
    </source>
</evidence>
<evidence type="ECO:0000256" key="7">
    <source>
        <dbReference type="ARBA" id="ARBA00024690"/>
    </source>
</evidence>
<keyword evidence="5" id="KW-0249">Electron transport</keyword>
<feature type="domain" description="Desulfoferrodoxin ferrous iron-binding" evidence="10">
    <location>
        <begin position="61"/>
        <end position="123"/>
    </location>
</feature>
<dbReference type="EMBL" id="QUWK01000005">
    <property type="protein sequence ID" value="RFU95184.1"/>
    <property type="molecule type" value="Genomic_DNA"/>
</dbReference>
<dbReference type="InterPro" id="IPR038094">
    <property type="entry name" value="Desulfoferrodoxin_N_sf"/>
</dbReference>
<evidence type="ECO:0000256" key="4">
    <source>
        <dbReference type="ARBA" id="ARBA00022723"/>
    </source>
</evidence>
<evidence type="ECO:0000256" key="1">
    <source>
        <dbReference type="ARBA" id="ARBA00012679"/>
    </source>
</evidence>
<dbReference type="RefSeq" id="WP_117329992.1">
    <property type="nucleotide sequence ID" value="NZ_QUWK01000005.1"/>
</dbReference>
<dbReference type="Pfam" id="PF01880">
    <property type="entry name" value="Desulfoferrodox"/>
    <property type="match status" value="1"/>
</dbReference>
<evidence type="ECO:0000259" key="10">
    <source>
        <dbReference type="Pfam" id="PF01880"/>
    </source>
</evidence>
<sequence length="125" mass="14323">MAKKLHFYRCPICHSMVDVIHDEGHSLHCCETEMQLLIPRTADERDPNHEIVLTHRSGLLYVKVGSKPHPQSEEHQITTLFLVTKDHTRRHDIRKGTPASAVFSDTDHGDVYAYCNKEGLFKASF</sequence>
<evidence type="ECO:0000313" key="12">
    <source>
        <dbReference type="EMBL" id="RFU95184.1"/>
    </source>
</evidence>
<evidence type="ECO:0000256" key="3">
    <source>
        <dbReference type="ARBA" id="ARBA00022448"/>
    </source>
</evidence>
<dbReference type="AlphaFoldDB" id="A0A372MHH2"/>
<dbReference type="SUPFAM" id="SSF57802">
    <property type="entry name" value="Rubredoxin-like"/>
    <property type="match status" value="1"/>
</dbReference>
<evidence type="ECO:0000256" key="6">
    <source>
        <dbReference type="ARBA" id="ARBA00023004"/>
    </source>
</evidence>
<dbReference type="InterPro" id="IPR004462">
    <property type="entry name" value="Desulfoferrodoxin_N"/>
</dbReference>
<comment type="caution">
    <text evidence="12">The sequence shown here is derived from an EMBL/GenBank/DDBJ whole genome shotgun (WGS) entry which is preliminary data.</text>
</comment>
<reference evidence="12 13" key="2">
    <citation type="submission" date="2018-09" db="EMBL/GenBank/DDBJ databases">
        <title>Genome of Sphaerochaeta halotolerans strain 4-11.</title>
        <authorList>
            <person name="Nazina T.N."/>
            <person name="Sokolova D.S."/>
        </authorList>
    </citation>
    <scope>NUCLEOTIDE SEQUENCE [LARGE SCALE GENOMIC DNA]</scope>
    <source>
        <strain evidence="12 13">4-11</strain>
    </source>
</reference>
<dbReference type="Gene3D" id="2.20.28.100">
    <property type="entry name" value="Desulphoferrodoxin, N-terminal domain"/>
    <property type="match status" value="1"/>
</dbReference>
<keyword evidence="3" id="KW-0813">Transport</keyword>
<protein>
    <recommendedName>
        <fullName evidence="2">Desulfoferrodoxin</fullName>
        <ecNumber evidence="1">1.15.1.2</ecNumber>
    </recommendedName>
    <alternativeName>
        <fullName evidence="8">Superoxide reductase</fullName>
    </alternativeName>
</protein>
<organism evidence="12 13">
    <name type="scientific">Sphaerochaeta halotolerans</name>
    <dbReference type="NCBI Taxonomy" id="2293840"/>
    <lineage>
        <taxon>Bacteria</taxon>
        <taxon>Pseudomonadati</taxon>
        <taxon>Spirochaetota</taxon>
        <taxon>Spirochaetia</taxon>
        <taxon>Spirochaetales</taxon>
        <taxon>Sphaerochaetaceae</taxon>
        <taxon>Sphaerochaeta</taxon>
    </lineage>
</organism>
<evidence type="ECO:0000259" key="11">
    <source>
        <dbReference type="Pfam" id="PF06397"/>
    </source>
</evidence>
<evidence type="ECO:0000256" key="5">
    <source>
        <dbReference type="ARBA" id="ARBA00022982"/>
    </source>
</evidence>
<comment type="function">
    <text evidence="7">Catalyzes the one-electron reduction of superoxide anion radical to hydrogen peroxide at a nonheme ferrous iron center. Plays a fundamental role in case of oxidative stress via its superoxide detoxification activity.</text>
</comment>
<keyword evidence="4" id="KW-0479">Metal-binding</keyword>
<dbReference type="InterPro" id="IPR002742">
    <property type="entry name" value="Desulfoferrodoxin_Fe-bd_dom"/>
</dbReference>
<dbReference type="SUPFAM" id="SSF49367">
    <property type="entry name" value="Superoxide reductase-like"/>
    <property type="match status" value="1"/>
</dbReference>
<dbReference type="Pfam" id="PF06397">
    <property type="entry name" value="Desulfoferrod_N"/>
    <property type="match status" value="1"/>
</dbReference>
<evidence type="ECO:0000256" key="2">
    <source>
        <dbReference type="ARBA" id="ARBA00014839"/>
    </source>
</evidence>
<dbReference type="InterPro" id="IPR036073">
    <property type="entry name" value="Desulfoferrodoxin_Fe-bd_dom_sf"/>
</dbReference>
<proteinExistence type="predicted"/>